<evidence type="ECO:0000256" key="2">
    <source>
        <dbReference type="ARBA" id="ARBA00013064"/>
    </source>
</evidence>
<dbReference type="Pfam" id="PF19567">
    <property type="entry name" value="CpsB_CapC"/>
    <property type="match status" value="1"/>
</dbReference>
<evidence type="ECO:0000256" key="1">
    <source>
        <dbReference type="ARBA" id="ARBA00005750"/>
    </source>
</evidence>
<keyword evidence="4" id="KW-0904">Protein phosphatase</keyword>
<dbReference type="GO" id="GO:0004725">
    <property type="term" value="F:protein tyrosine phosphatase activity"/>
    <property type="evidence" value="ECO:0007669"/>
    <property type="project" value="UniProtKB-EC"/>
</dbReference>
<proteinExistence type="inferred from homology"/>
<dbReference type="PANTHER" id="PTHR39181">
    <property type="entry name" value="TYROSINE-PROTEIN PHOSPHATASE YWQE"/>
    <property type="match status" value="1"/>
</dbReference>
<dbReference type="EC" id="3.1.3.48" evidence="2"/>
<reference evidence="6 7" key="1">
    <citation type="submission" date="2018-06" db="EMBL/GenBank/DDBJ databases">
        <authorList>
            <consortium name="Pathogen Informatics"/>
            <person name="Doyle S."/>
        </authorList>
    </citation>
    <scope>NUCLEOTIDE SEQUENCE [LARGE SCALE GENOMIC DNA]</scope>
    <source>
        <strain evidence="6 7">NCTC13940</strain>
    </source>
</reference>
<evidence type="ECO:0000256" key="5">
    <source>
        <dbReference type="ARBA" id="ARBA00051722"/>
    </source>
</evidence>
<dbReference type="PANTHER" id="PTHR39181:SF1">
    <property type="entry name" value="TYROSINE-PROTEIN PHOSPHATASE YWQE"/>
    <property type="match status" value="1"/>
</dbReference>
<dbReference type="RefSeq" id="WP_258404491.1">
    <property type="nucleotide sequence ID" value="NZ_UAWT01000001.1"/>
</dbReference>
<name>A0A2X3IQA0_9LIST</name>
<dbReference type="AlphaFoldDB" id="A0A2X3IQA0"/>
<dbReference type="InterPro" id="IPR016667">
    <property type="entry name" value="Caps_polysacc_synth_CpsB/CapC"/>
</dbReference>
<dbReference type="Proteomes" id="UP000250257">
    <property type="component" value="Unassembled WGS sequence"/>
</dbReference>
<dbReference type="GO" id="GO:0030145">
    <property type="term" value="F:manganese ion binding"/>
    <property type="evidence" value="ECO:0007669"/>
    <property type="project" value="InterPro"/>
</dbReference>
<organism evidence="6 7">
    <name type="scientific">Listeria fleischmannii subsp. fleischmannii</name>
    <dbReference type="NCBI Taxonomy" id="1671902"/>
    <lineage>
        <taxon>Bacteria</taxon>
        <taxon>Bacillati</taxon>
        <taxon>Bacillota</taxon>
        <taxon>Bacilli</taxon>
        <taxon>Bacillales</taxon>
        <taxon>Listeriaceae</taxon>
        <taxon>Listeria</taxon>
    </lineage>
</organism>
<gene>
    <name evidence="6" type="primary">ywqE_2</name>
    <name evidence="6" type="ORF">NCTC13940_00282</name>
</gene>
<sequence>MKGYTPIIAHPERNLEVMRHLDPLYELVEAGALAQLTFGSFEGRVSKKVKKLSEQLIDTNLVHFIATDAHLYKGGRWTFSRLFGNFKRKKEKIEPIICFKMPNSF</sequence>
<evidence type="ECO:0000313" key="6">
    <source>
        <dbReference type="EMBL" id="SQC63109.1"/>
    </source>
</evidence>
<accession>A0A2X3IQA0</accession>
<comment type="similarity">
    <text evidence="1">Belongs to the metallo-dependent hydrolases superfamily. CpsB/CapC family.</text>
</comment>
<comment type="catalytic activity">
    <reaction evidence="5">
        <text>O-phospho-L-tyrosyl-[protein] + H2O = L-tyrosyl-[protein] + phosphate</text>
        <dbReference type="Rhea" id="RHEA:10684"/>
        <dbReference type="Rhea" id="RHEA-COMP:10136"/>
        <dbReference type="Rhea" id="RHEA-COMP:20101"/>
        <dbReference type="ChEBI" id="CHEBI:15377"/>
        <dbReference type="ChEBI" id="CHEBI:43474"/>
        <dbReference type="ChEBI" id="CHEBI:46858"/>
        <dbReference type="ChEBI" id="CHEBI:61978"/>
        <dbReference type="EC" id="3.1.3.48"/>
    </reaction>
</comment>
<evidence type="ECO:0000256" key="4">
    <source>
        <dbReference type="ARBA" id="ARBA00022912"/>
    </source>
</evidence>
<evidence type="ECO:0000256" key="3">
    <source>
        <dbReference type="ARBA" id="ARBA00022801"/>
    </source>
</evidence>
<keyword evidence="3 6" id="KW-0378">Hydrolase</keyword>
<dbReference type="Gene3D" id="3.20.20.140">
    <property type="entry name" value="Metal-dependent hydrolases"/>
    <property type="match status" value="1"/>
</dbReference>
<dbReference type="EMBL" id="UAWT01000001">
    <property type="protein sequence ID" value="SQC63109.1"/>
    <property type="molecule type" value="Genomic_DNA"/>
</dbReference>
<protein>
    <recommendedName>
        <fullName evidence="2">protein-tyrosine-phosphatase</fullName>
        <ecNumber evidence="2">3.1.3.48</ecNumber>
    </recommendedName>
</protein>
<evidence type="ECO:0000313" key="7">
    <source>
        <dbReference type="Proteomes" id="UP000250257"/>
    </source>
</evidence>